<dbReference type="EMBL" id="KZ992425">
    <property type="protein sequence ID" value="RKP11161.1"/>
    <property type="molecule type" value="Genomic_DNA"/>
</dbReference>
<dbReference type="GO" id="GO:0005743">
    <property type="term" value="C:mitochondrial inner membrane"/>
    <property type="evidence" value="ECO:0007669"/>
    <property type="project" value="TreeGrafter"/>
</dbReference>
<dbReference type="PANTHER" id="PTHR21192:SF2">
    <property type="entry name" value="NADH DEHYDROGENASE [UBIQUINONE] 1 ALPHA SUBCOMPLEX ASSEMBLY FACTOR 3"/>
    <property type="match status" value="1"/>
</dbReference>
<dbReference type="Pfam" id="PF04430">
    <property type="entry name" value="DUF498"/>
    <property type="match status" value="1"/>
</dbReference>
<sequence>MSLSRNLLQQAARSLARPYAGVIAPSLATLRPVLSFSGAARPKPAVARAMSAPRAFSVTISARKIPFENMFKDAPKPEVVVGKVLDDGFVIFKEGDPDHRTNTRGPLIAAANDAWAWQISKAEQENIKTWDADKLGPIEHMDPRPFLGTGAVLAVPSPAFLKRVKELDIQLELLDTRNASATFNVLAEEGRDVVAALLPLKPTDA</sequence>
<dbReference type="InterPro" id="IPR007523">
    <property type="entry name" value="NDUFAF3/AAMDC"/>
</dbReference>
<gene>
    <name evidence="1" type="ORF">THASP1DRAFT_27078</name>
</gene>
<proteinExistence type="predicted"/>
<dbReference type="OrthoDB" id="20681at2759"/>
<dbReference type="SUPFAM" id="SSF64076">
    <property type="entry name" value="MTH938-like"/>
    <property type="match status" value="1"/>
</dbReference>
<dbReference type="STRING" id="78915.A0A4P9XZH7"/>
<name>A0A4P9XZH7_9FUNG</name>
<evidence type="ECO:0000313" key="1">
    <source>
        <dbReference type="EMBL" id="RKP11161.1"/>
    </source>
</evidence>
<dbReference type="Proteomes" id="UP000271241">
    <property type="component" value="Unassembled WGS sequence"/>
</dbReference>
<evidence type="ECO:0000313" key="2">
    <source>
        <dbReference type="Proteomes" id="UP000271241"/>
    </source>
</evidence>
<dbReference type="InterPro" id="IPR036748">
    <property type="entry name" value="MTH938-like_sf"/>
</dbReference>
<protein>
    <submittedName>
        <fullName evidence="1">Uncharacterized protein</fullName>
    </submittedName>
</protein>
<dbReference type="PANTHER" id="PTHR21192">
    <property type="entry name" value="NUCLEAR PROTEIN E3-3"/>
    <property type="match status" value="1"/>
</dbReference>
<keyword evidence="2" id="KW-1185">Reference proteome</keyword>
<organism evidence="1 2">
    <name type="scientific">Thamnocephalis sphaerospora</name>
    <dbReference type="NCBI Taxonomy" id="78915"/>
    <lineage>
        <taxon>Eukaryota</taxon>
        <taxon>Fungi</taxon>
        <taxon>Fungi incertae sedis</taxon>
        <taxon>Zoopagomycota</taxon>
        <taxon>Zoopagomycotina</taxon>
        <taxon>Zoopagomycetes</taxon>
        <taxon>Zoopagales</taxon>
        <taxon>Sigmoideomycetaceae</taxon>
        <taxon>Thamnocephalis</taxon>
    </lineage>
</organism>
<dbReference type="GO" id="GO:0032981">
    <property type="term" value="P:mitochondrial respiratory chain complex I assembly"/>
    <property type="evidence" value="ECO:0007669"/>
    <property type="project" value="TreeGrafter"/>
</dbReference>
<dbReference type="AlphaFoldDB" id="A0A4P9XZH7"/>
<accession>A0A4P9XZH7</accession>
<dbReference type="Gene3D" id="3.40.1230.10">
    <property type="entry name" value="MTH938-like"/>
    <property type="match status" value="1"/>
</dbReference>
<reference evidence="2" key="1">
    <citation type="journal article" date="2018" name="Nat. Microbiol.">
        <title>Leveraging single-cell genomics to expand the fungal tree of life.</title>
        <authorList>
            <person name="Ahrendt S.R."/>
            <person name="Quandt C.A."/>
            <person name="Ciobanu D."/>
            <person name="Clum A."/>
            <person name="Salamov A."/>
            <person name="Andreopoulos B."/>
            <person name="Cheng J.F."/>
            <person name="Woyke T."/>
            <person name="Pelin A."/>
            <person name="Henrissat B."/>
            <person name="Reynolds N.K."/>
            <person name="Benny G.L."/>
            <person name="Smith M.E."/>
            <person name="James T.Y."/>
            <person name="Grigoriev I.V."/>
        </authorList>
    </citation>
    <scope>NUCLEOTIDE SEQUENCE [LARGE SCALE GENOMIC DNA]</scope>
    <source>
        <strain evidence="2">RSA 1356</strain>
    </source>
</reference>